<evidence type="ECO:0000313" key="1">
    <source>
        <dbReference type="EMBL" id="MEW9308460.1"/>
    </source>
</evidence>
<proteinExistence type="predicted"/>
<dbReference type="RefSeq" id="WP_311938586.1">
    <property type="nucleotide sequence ID" value="NZ_JAVSCS010000019.1"/>
</dbReference>
<dbReference type="InterPro" id="IPR007710">
    <property type="entry name" value="Nucleoside_deoxyribTrfase"/>
</dbReference>
<organism evidence="2 4">
    <name type="scientific">Labrys neptuniae</name>
    <dbReference type="NCBI Taxonomy" id="376174"/>
    <lineage>
        <taxon>Bacteria</taxon>
        <taxon>Pseudomonadati</taxon>
        <taxon>Pseudomonadota</taxon>
        <taxon>Alphaproteobacteria</taxon>
        <taxon>Hyphomicrobiales</taxon>
        <taxon>Xanthobacteraceae</taxon>
        <taxon>Labrys</taxon>
    </lineage>
</organism>
<name>A0ABV6ZNS6_9HYPH</name>
<sequence>MRVYLAGPEVFLPNAREVLDAKIELTRRHGFIPVSPGDLEIPAQPTKRDFGLAISAVNERLMLSADAIIANLTPFRGIAADTGTVYELGFMCARGCPAFAFSNVAQSHFERLQIYYDGRIADDAQGRPRGSDGLAVEDFDMAENLMLDGGIEARGGAFVTRTAAPGRLFEDLAAFEECLEIAAGRLLRDGKPSSSS</sequence>
<gene>
    <name evidence="1" type="ORF">ABXS05_23100</name>
    <name evidence="2" type="ORF">ACETRX_29440</name>
</gene>
<dbReference type="Pfam" id="PF05014">
    <property type="entry name" value="Nuc_deoxyrib_tr"/>
    <property type="match status" value="1"/>
</dbReference>
<reference evidence="2 4" key="2">
    <citation type="submission" date="2024-09" db="EMBL/GenBank/DDBJ databases">
        <title>Description of Labrys sedimenti sp. nov., isolated from a diclofenac-degrading enrichment culture, and genome-based reclassification of Labrys portucalensis as a later heterotypic synonym of Labrys neptuniae.</title>
        <authorList>
            <person name="Tancsics A."/>
            <person name="Csepanyi A."/>
        </authorList>
    </citation>
    <scope>NUCLEOTIDE SEQUENCE [LARGE SCALE GENOMIC DNA]</scope>
    <source>
        <strain evidence="2 4">LMG 23412</strain>
    </source>
</reference>
<dbReference type="EMBL" id="JBHGPK010000023">
    <property type="protein sequence ID" value="MFC2253789.1"/>
    <property type="molecule type" value="Genomic_DNA"/>
</dbReference>
<dbReference type="Gene3D" id="3.40.50.450">
    <property type="match status" value="1"/>
</dbReference>
<evidence type="ECO:0000313" key="4">
    <source>
        <dbReference type="Proteomes" id="UP001595190"/>
    </source>
</evidence>
<keyword evidence="3" id="KW-1185">Reference proteome</keyword>
<comment type="caution">
    <text evidence="2">The sequence shown here is derived from an EMBL/GenBank/DDBJ whole genome shotgun (WGS) entry which is preliminary data.</text>
</comment>
<dbReference type="Proteomes" id="UP001555786">
    <property type="component" value="Unassembled WGS sequence"/>
</dbReference>
<evidence type="ECO:0000313" key="3">
    <source>
        <dbReference type="Proteomes" id="UP001555786"/>
    </source>
</evidence>
<evidence type="ECO:0000313" key="2">
    <source>
        <dbReference type="EMBL" id="MFC2253789.1"/>
    </source>
</evidence>
<dbReference type="EMBL" id="JBFNQD010000009">
    <property type="protein sequence ID" value="MEW9308460.1"/>
    <property type="molecule type" value="Genomic_DNA"/>
</dbReference>
<dbReference type="SUPFAM" id="SSF52309">
    <property type="entry name" value="N-(deoxy)ribosyltransferase-like"/>
    <property type="match status" value="1"/>
</dbReference>
<accession>A0ABV6ZNS6</accession>
<reference evidence="1 3" key="1">
    <citation type="submission" date="2024-07" db="EMBL/GenBank/DDBJ databases">
        <title>Description of Labrys sedimenti sp. nov., isolated from a diclofenac-degrading enrichment culture.</title>
        <authorList>
            <person name="Tancsics A."/>
            <person name="Csepanyi A."/>
        </authorList>
    </citation>
    <scope>NUCLEOTIDE SEQUENCE [LARGE SCALE GENOMIC DNA]</scope>
    <source>
        <strain evidence="1 3">LMG 23578</strain>
    </source>
</reference>
<protein>
    <submittedName>
        <fullName evidence="2">Nucleoside 2-deoxyribosyltransferase</fullName>
    </submittedName>
</protein>
<dbReference type="Proteomes" id="UP001595190">
    <property type="component" value="Unassembled WGS sequence"/>
</dbReference>